<evidence type="ECO:0000313" key="3">
    <source>
        <dbReference type="EMBL" id="KDO29602.1"/>
    </source>
</evidence>
<feature type="region of interest" description="Disordered" evidence="1">
    <location>
        <begin position="127"/>
        <end position="193"/>
    </location>
</feature>
<keyword evidence="4" id="KW-1185">Reference proteome</keyword>
<feature type="compositionally biased region" description="Low complexity" evidence="1">
    <location>
        <begin position="127"/>
        <end position="176"/>
    </location>
</feature>
<protein>
    <recommendedName>
        <fullName evidence="5">Elicitin</fullName>
    </recommendedName>
</protein>
<feature type="signal peptide" evidence="2">
    <location>
        <begin position="1"/>
        <end position="15"/>
    </location>
</feature>
<accession>A0A067CS31</accession>
<gene>
    <name evidence="3" type="ORF">SPRG_05555</name>
</gene>
<dbReference type="RefSeq" id="XP_012199662.1">
    <property type="nucleotide sequence ID" value="XM_012344272.1"/>
</dbReference>
<organism evidence="3 4">
    <name type="scientific">Saprolegnia parasitica (strain CBS 223.65)</name>
    <dbReference type="NCBI Taxonomy" id="695850"/>
    <lineage>
        <taxon>Eukaryota</taxon>
        <taxon>Sar</taxon>
        <taxon>Stramenopiles</taxon>
        <taxon>Oomycota</taxon>
        <taxon>Saprolegniomycetes</taxon>
        <taxon>Saprolegniales</taxon>
        <taxon>Saprolegniaceae</taxon>
        <taxon>Saprolegnia</taxon>
    </lineage>
</organism>
<sequence length="215" mass="21210">MQLSLLLSALVMTYAQELCSTNEIQAAVTSEVLTVSGSVLQCALDVGLDPTGVPYPALATAAQAALMAEDVSCIKVYGAVQTGIANISPACILTKAPKVITSDQISGISYPVFLALARAGAGPAATAAPAATETTAPTATETTAPNATETLAPTTTVNETATPTPTPTTTTAPVGTSQNNDDGSPTAAKPSGTSNAVVASATWSALAVLAAATMA</sequence>
<reference evidence="3 4" key="1">
    <citation type="journal article" date="2013" name="PLoS Genet.">
        <title>Distinctive expansion of potential virulence genes in the genome of the oomycete fish pathogen Saprolegnia parasitica.</title>
        <authorList>
            <person name="Jiang R.H."/>
            <person name="de Bruijn I."/>
            <person name="Haas B.J."/>
            <person name="Belmonte R."/>
            <person name="Lobach L."/>
            <person name="Christie J."/>
            <person name="van den Ackerveken G."/>
            <person name="Bottin A."/>
            <person name="Bulone V."/>
            <person name="Diaz-Moreno S.M."/>
            <person name="Dumas B."/>
            <person name="Fan L."/>
            <person name="Gaulin E."/>
            <person name="Govers F."/>
            <person name="Grenville-Briggs L.J."/>
            <person name="Horner N.R."/>
            <person name="Levin J.Z."/>
            <person name="Mammella M."/>
            <person name="Meijer H.J."/>
            <person name="Morris P."/>
            <person name="Nusbaum C."/>
            <person name="Oome S."/>
            <person name="Phillips A.J."/>
            <person name="van Rooyen D."/>
            <person name="Rzeszutek E."/>
            <person name="Saraiva M."/>
            <person name="Secombes C.J."/>
            <person name="Seidl M.F."/>
            <person name="Snel B."/>
            <person name="Stassen J.H."/>
            <person name="Sykes S."/>
            <person name="Tripathy S."/>
            <person name="van den Berg H."/>
            <person name="Vega-Arreguin J.C."/>
            <person name="Wawra S."/>
            <person name="Young S.K."/>
            <person name="Zeng Q."/>
            <person name="Dieguez-Uribeondo J."/>
            <person name="Russ C."/>
            <person name="Tyler B.M."/>
            <person name="van West P."/>
        </authorList>
    </citation>
    <scope>NUCLEOTIDE SEQUENCE [LARGE SCALE GENOMIC DNA]</scope>
    <source>
        <strain evidence="3 4">CBS 223.65</strain>
    </source>
</reference>
<evidence type="ECO:0000256" key="1">
    <source>
        <dbReference type="SAM" id="MobiDB-lite"/>
    </source>
</evidence>
<feature type="chain" id="PRO_5013062479" description="Elicitin" evidence="2">
    <location>
        <begin position="16"/>
        <end position="215"/>
    </location>
</feature>
<dbReference type="OrthoDB" id="10649682at2759"/>
<evidence type="ECO:0000256" key="2">
    <source>
        <dbReference type="SAM" id="SignalP"/>
    </source>
</evidence>
<dbReference type="Proteomes" id="UP000030745">
    <property type="component" value="Unassembled WGS sequence"/>
</dbReference>
<proteinExistence type="predicted"/>
<keyword evidence="2" id="KW-0732">Signal</keyword>
<evidence type="ECO:0000313" key="4">
    <source>
        <dbReference type="Proteomes" id="UP000030745"/>
    </source>
</evidence>
<dbReference type="KEGG" id="spar:SPRG_05555"/>
<dbReference type="AlphaFoldDB" id="A0A067CS31"/>
<dbReference type="GeneID" id="24127945"/>
<dbReference type="EMBL" id="KK583205">
    <property type="protein sequence ID" value="KDO29602.1"/>
    <property type="molecule type" value="Genomic_DNA"/>
</dbReference>
<evidence type="ECO:0008006" key="5">
    <source>
        <dbReference type="Google" id="ProtNLM"/>
    </source>
</evidence>
<dbReference type="VEuPathDB" id="FungiDB:SPRG_05555"/>
<name>A0A067CS31_SAPPC</name>